<dbReference type="OrthoDB" id="285729at2759"/>
<feature type="region of interest" description="Disordered" evidence="8">
    <location>
        <begin position="1"/>
        <end position="31"/>
    </location>
</feature>
<dbReference type="eggNOG" id="KOG4771">
    <property type="taxonomic scope" value="Eukaryota"/>
</dbReference>
<comment type="function">
    <text evidence="1">Involved in the biogenesis of the 60S ribosomal subunit.</text>
</comment>
<evidence type="ECO:0000256" key="8">
    <source>
        <dbReference type="SAM" id="MobiDB-lite"/>
    </source>
</evidence>
<dbReference type="Proteomes" id="UP000012174">
    <property type="component" value="Unassembled WGS sequence"/>
</dbReference>
<name>M7SCB0_EUTLA</name>
<keyword evidence="6" id="KW-0539">Nucleus</keyword>
<keyword evidence="10" id="KW-1185">Reference proteome</keyword>
<dbReference type="OMA" id="MQQTEAD"/>
<evidence type="ECO:0000256" key="2">
    <source>
        <dbReference type="ARBA" id="ARBA00004604"/>
    </source>
</evidence>
<keyword evidence="7" id="KW-0687">Ribonucleoprotein</keyword>
<dbReference type="KEGG" id="ela:UCREL1_9199"/>
<dbReference type="AlphaFoldDB" id="M7SCB0"/>
<gene>
    <name evidence="9" type="ORF">UCREL1_9199</name>
</gene>
<dbReference type="HOGENOM" id="CLU_078857_0_0_1"/>
<dbReference type="STRING" id="1287681.M7SCB0"/>
<comment type="subunit">
    <text evidence="4">Component of the pre-66S ribosomal particle.</text>
</comment>
<feature type="compositionally biased region" description="Basic and acidic residues" evidence="8">
    <location>
        <begin position="189"/>
        <end position="203"/>
    </location>
</feature>
<dbReference type="EMBL" id="KB707155">
    <property type="protein sequence ID" value="EMR63844.1"/>
    <property type="molecule type" value="Genomic_DNA"/>
</dbReference>
<evidence type="ECO:0000313" key="9">
    <source>
        <dbReference type="EMBL" id="EMR63844.1"/>
    </source>
</evidence>
<sequence>MGRDLQKRKRRSSRPAIKQHASSKPHRLLNPLGNDIIAKNWDKKQTTTQNYRRLGLVGRLKAPTGGAEPDKKKKTKKVAAASAGATKKPANAFAIAPSSDMVISEVRVERDAEGRIVRILDGSKNRPNPLNDPLNALDSGSDDDDDDEEEEEEGNNVEEWGGIDEDDDDDEEDEGKRIVRQLEAQANRPVEKKPRTQSHREREWVESLVRKHGEDVRAMVRDRVLNPMQQTEADIARRIRQWKAEGSA</sequence>
<feature type="compositionally biased region" description="Basic residues" evidence="8">
    <location>
        <begin position="1"/>
        <end position="13"/>
    </location>
</feature>
<evidence type="ECO:0000256" key="5">
    <source>
        <dbReference type="ARBA" id="ARBA00015522"/>
    </source>
</evidence>
<protein>
    <recommendedName>
        <fullName evidence="5">Nucleolar protein 16</fullName>
    </recommendedName>
</protein>
<feature type="region of interest" description="Disordered" evidence="8">
    <location>
        <begin position="120"/>
        <end position="203"/>
    </location>
</feature>
<evidence type="ECO:0000256" key="1">
    <source>
        <dbReference type="ARBA" id="ARBA00002889"/>
    </source>
</evidence>
<dbReference type="PANTHER" id="PTHR13243:SF1">
    <property type="entry name" value="NUCLEOLAR PROTEIN 16"/>
    <property type="match status" value="1"/>
</dbReference>
<dbReference type="GO" id="GO:0005730">
    <property type="term" value="C:nucleolus"/>
    <property type="evidence" value="ECO:0007669"/>
    <property type="project" value="UniProtKB-SubCell"/>
</dbReference>
<comment type="similarity">
    <text evidence="3">Belongs to the NOP16 family.</text>
</comment>
<feature type="compositionally biased region" description="Low complexity" evidence="8">
    <location>
        <begin position="78"/>
        <end position="91"/>
    </location>
</feature>
<feature type="region of interest" description="Disordered" evidence="8">
    <location>
        <begin position="57"/>
        <end position="91"/>
    </location>
</feature>
<evidence type="ECO:0000256" key="6">
    <source>
        <dbReference type="ARBA" id="ARBA00023242"/>
    </source>
</evidence>
<feature type="compositionally biased region" description="Acidic residues" evidence="8">
    <location>
        <begin position="140"/>
        <end position="173"/>
    </location>
</feature>
<comment type="subcellular location">
    <subcellularLocation>
        <location evidence="2">Nucleus</location>
        <location evidence="2">Nucleolus</location>
    </subcellularLocation>
</comment>
<evidence type="ECO:0000313" key="10">
    <source>
        <dbReference type="Proteomes" id="UP000012174"/>
    </source>
</evidence>
<evidence type="ECO:0000256" key="3">
    <source>
        <dbReference type="ARBA" id="ARBA00008479"/>
    </source>
</evidence>
<evidence type="ECO:0000256" key="4">
    <source>
        <dbReference type="ARBA" id="ARBA00011187"/>
    </source>
</evidence>
<organism evidence="9 10">
    <name type="scientific">Eutypa lata (strain UCR-EL1)</name>
    <name type="common">Grapevine dieback disease fungus</name>
    <name type="synonym">Eutypa armeniacae</name>
    <dbReference type="NCBI Taxonomy" id="1287681"/>
    <lineage>
        <taxon>Eukaryota</taxon>
        <taxon>Fungi</taxon>
        <taxon>Dikarya</taxon>
        <taxon>Ascomycota</taxon>
        <taxon>Pezizomycotina</taxon>
        <taxon>Sordariomycetes</taxon>
        <taxon>Xylariomycetidae</taxon>
        <taxon>Xylariales</taxon>
        <taxon>Diatrypaceae</taxon>
        <taxon>Eutypa</taxon>
    </lineage>
</organism>
<dbReference type="InterPro" id="IPR019002">
    <property type="entry name" value="Ribosome_biogenesis_Nop16"/>
</dbReference>
<proteinExistence type="inferred from homology"/>
<evidence type="ECO:0000256" key="7">
    <source>
        <dbReference type="ARBA" id="ARBA00023274"/>
    </source>
</evidence>
<dbReference type="PANTHER" id="PTHR13243">
    <property type="entry name" value="HSPC111 PROTEIN-RELATED"/>
    <property type="match status" value="1"/>
</dbReference>
<dbReference type="Pfam" id="PF09420">
    <property type="entry name" value="Nop16"/>
    <property type="match status" value="1"/>
</dbReference>
<accession>M7SCB0</accession>
<dbReference type="GO" id="GO:0030687">
    <property type="term" value="C:preribosome, large subunit precursor"/>
    <property type="evidence" value="ECO:0007669"/>
    <property type="project" value="EnsemblFungi"/>
</dbReference>
<reference evidence="10" key="1">
    <citation type="journal article" date="2013" name="Genome Announc.">
        <title>Draft genome sequence of the grapevine dieback fungus Eutypa lata UCR-EL1.</title>
        <authorList>
            <person name="Blanco-Ulate B."/>
            <person name="Rolshausen P.E."/>
            <person name="Cantu D."/>
        </authorList>
    </citation>
    <scope>NUCLEOTIDE SEQUENCE [LARGE SCALE GENOMIC DNA]</scope>
    <source>
        <strain evidence="10">UCR-EL1</strain>
    </source>
</reference>
<dbReference type="GO" id="GO:0042273">
    <property type="term" value="P:ribosomal large subunit biogenesis"/>
    <property type="evidence" value="ECO:0007669"/>
    <property type="project" value="EnsemblFungi"/>
</dbReference>